<feature type="active site" description="Cysteine persulfide intermediate" evidence="3">
    <location>
        <position position="65"/>
    </location>
</feature>
<evidence type="ECO:0000259" key="4">
    <source>
        <dbReference type="PROSITE" id="PS50206"/>
    </source>
</evidence>
<dbReference type="CDD" id="cd01444">
    <property type="entry name" value="GlpE_ST"/>
    <property type="match status" value="1"/>
</dbReference>
<dbReference type="NCBIfam" id="NF001195">
    <property type="entry name" value="PRK00162.1"/>
    <property type="match status" value="1"/>
</dbReference>
<organism evidence="5 6">
    <name type="scientific">Halotalea alkalilenta</name>
    <dbReference type="NCBI Taxonomy" id="376489"/>
    <lineage>
        <taxon>Bacteria</taxon>
        <taxon>Pseudomonadati</taxon>
        <taxon>Pseudomonadota</taxon>
        <taxon>Gammaproteobacteria</taxon>
        <taxon>Oceanospirillales</taxon>
        <taxon>Halomonadaceae</taxon>
        <taxon>Halotalea</taxon>
    </lineage>
</organism>
<dbReference type="Proteomes" id="UP000077875">
    <property type="component" value="Chromosome"/>
</dbReference>
<comment type="catalytic activity">
    <reaction evidence="3">
        <text>thiosulfate + hydrogen cyanide = thiocyanate + sulfite + 2 H(+)</text>
        <dbReference type="Rhea" id="RHEA:16881"/>
        <dbReference type="ChEBI" id="CHEBI:15378"/>
        <dbReference type="ChEBI" id="CHEBI:17359"/>
        <dbReference type="ChEBI" id="CHEBI:18022"/>
        <dbReference type="ChEBI" id="CHEBI:18407"/>
        <dbReference type="ChEBI" id="CHEBI:33542"/>
        <dbReference type="EC" id="2.8.1.1"/>
    </reaction>
</comment>
<dbReference type="GO" id="GO:0103041">
    <property type="term" value="F:thiosulfate-thioredoxin sulfurtransferase activity"/>
    <property type="evidence" value="ECO:0007669"/>
    <property type="project" value="RHEA"/>
</dbReference>
<evidence type="ECO:0000256" key="2">
    <source>
        <dbReference type="ARBA" id="ARBA00022679"/>
    </source>
</evidence>
<dbReference type="EMBL" id="CP015243">
    <property type="protein sequence ID" value="ANF58546.1"/>
    <property type="molecule type" value="Genomic_DNA"/>
</dbReference>
<dbReference type="GO" id="GO:0004792">
    <property type="term" value="F:thiosulfate-cyanide sulfurtransferase activity"/>
    <property type="evidence" value="ECO:0007669"/>
    <property type="project" value="UniProtKB-UniRule"/>
</dbReference>
<evidence type="ECO:0000313" key="6">
    <source>
        <dbReference type="Proteomes" id="UP000077875"/>
    </source>
</evidence>
<evidence type="ECO:0000313" key="5">
    <source>
        <dbReference type="EMBL" id="ANF58546.1"/>
    </source>
</evidence>
<evidence type="ECO:0000256" key="1">
    <source>
        <dbReference type="ARBA" id="ARBA00022490"/>
    </source>
</evidence>
<dbReference type="SMART" id="SM00450">
    <property type="entry name" value="RHOD"/>
    <property type="match status" value="1"/>
</dbReference>
<dbReference type="PANTHER" id="PTHR43031">
    <property type="entry name" value="FAD-DEPENDENT OXIDOREDUCTASE"/>
    <property type="match status" value="1"/>
</dbReference>
<dbReference type="EC" id="2.8.1.1" evidence="3"/>
<dbReference type="InterPro" id="IPR050229">
    <property type="entry name" value="GlpE_sulfurtransferase"/>
</dbReference>
<dbReference type="GO" id="GO:0005737">
    <property type="term" value="C:cytoplasm"/>
    <property type="evidence" value="ECO:0007669"/>
    <property type="project" value="UniProtKB-SubCell"/>
</dbReference>
<keyword evidence="1 3" id="KW-0963">Cytoplasm</keyword>
<evidence type="ECO:0000256" key="3">
    <source>
        <dbReference type="HAMAP-Rule" id="MF_01009"/>
    </source>
</evidence>
<dbReference type="HAMAP" id="MF_01009">
    <property type="entry name" value="Thiosulf_sulfurtr"/>
    <property type="match status" value="1"/>
</dbReference>
<dbReference type="STRING" id="376489.A5892_14580"/>
<dbReference type="AlphaFoldDB" id="A0A172YHF0"/>
<comment type="similarity">
    <text evidence="3">Belongs to the GlpE family.</text>
</comment>
<comment type="function">
    <text evidence="3">Transferase that catalyzes the transfer of sulfur from thiosulfate to thiophilic acceptors such as cyanide or dithiols. May function in a CysM-independent thiosulfate assimilation pathway by catalyzing the conversion of thiosulfate to sulfite, which can then be used for L-cysteine biosynthesis.</text>
</comment>
<dbReference type="Gene3D" id="3.40.250.10">
    <property type="entry name" value="Rhodanese-like domain"/>
    <property type="match status" value="1"/>
</dbReference>
<comment type="subcellular location">
    <subcellularLocation>
        <location evidence="3">Cytoplasm</location>
    </subcellularLocation>
</comment>
<dbReference type="Pfam" id="PF00581">
    <property type="entry name" value="Rhodanese"/>
    <property type="match status" value="1"/>
</dbReference>
<dbReference type="InterPro" id="IPR036873">
    <property type="entry name" value="Rhodanese-like_dom_sf"/>
</dbReference>
<comment type="catalytic activity">
    <reaction evidence="3">
        <text>thiosulfate + [thioredoxin]-dithiol = [thioredoxin]-disulfide + hydrogen sulfide + sulfite + 2 H(+)</text>
        <dbReference type="Rhea" id="RHEA:83859"/>
        <dbReference type="Rhea" id="RHEA-COMP:10698"/>
        <dbReference type="Rhea" id="RHEA-COMP:10700"/>
        <dbReference type="ChEBI" id="CHEBI:15378"/>
        <dbReference type="ChEBI" id="CHEBI:17359"/>
        <dbReference type="ChEBI" id="CHEBI:29919"/>
        <dbReference type="ChEBI" id="CHEBI:29950"/>
        <dbReference type="ChEBI" id="CHEBI:33542"/>
        <dbReference type="ChEBI" id="CHEBI:50058"/>
    </reaction>
</comment>
<dbReference type="SUPFAM" id="SSF52821">
    <property type="entry name" value="Rhodanese/Cell cycle control phosphatase"/>
    <property type="match status" value="1"/>
</dbReference>
<gene>
    <name evidence="3" type="primary">glpE</name>
    <name evidence="5" type="ORF">A5892_14580</name>
</gene>
<feature type="domain" description="Rhodanese" evidence="4">
    <location>
        <begin position="17"/>
        <end position="105"/>
    </location>
</feature>
<accession>A0A172YHF0</accession>
<dbReference type="PANTHER" id="PTHR43031:SF6">
    <property type="entry name" value="THIOSULFATE SULFURTRANSFERASE GLPE"/>
    <property type="match status" value="1"/>
</dbReference>
<keyword evidence="6" id="KW-1185">Reference proteome</keyword>
<dbReference type="PROSITE" id="PS50206">
    <property type="entry name" value="RHODANESE_3"/>
    <property type="match status" value="1"/>
</dbReference>
<name>A0A172YHF0_9GAMM</name>
<dbReference type="RefSeq" id="WP_064123413.1">
    <property type="nucleotide sequence ID" value="NZ_CP015243.1"/>
</dbReference>
<reference evidence="5 6" key="1">
    <citation type="submission" date="2016-04" db="EMBL/GenBank/DDBJ databases">
        <title>Complete Genome Sequence of Halotalea alkalilenta IHB B 13600.</title>
        <authorList>
            <person name="Swarnkar M.K."/>
            <person name="Sharma A."/>
            <person name="Kaushal K."/>
            <person name="Soni R."/>
            <person name="Rana S."/>
            <person name="Singh A.K."/>
            <person name="Gulati A."/>
        </authorList>
    </citation>
    <scope>NUCLEOTIDE SEQUENCE [LARGE SCALE GENOMIC DNA]</scope>
    <source>
        <strain evidence="5 6">IHB B 13600</strain>
    </source>
</reference>
<dbReference type="KEGG" id="haa:A5892_14580"/>
<dbReference type="InterPro" id="IPR001763">
    <property type="entry name" value="Rhodanese-like_dom"/>
</dbReference>
<sequence length="106" mass="11347">MSFSRLDIATLASWLDESRAVTLVDIRDPMSFASGHLPGSTRLDNLNLGDFLDQADKAAALVVICYHGNSSQGAAGWLSSQGFAEVHSLDGGFTAWQAEYPDRVAS</sequence>
<dbReference type="InterPro" id="IPR023695">
    <property type="entry name" value="Thiosulf_sulfurTrfase"/>
</dbReference>
<protein>
    <recommendedName>
        <fullName evidence="3">Thiosulfate sulfurtransferase GlpE</fullName>
        <ecNumber evidence="3">2.8.1.1</ecNumber>
    </recommendedName>
</protein>
<proteinExistence type="inferred from homology"/>
<keyword evidence="2 3" id="KW-0808">Transferase</keyword>